<dbReference type="PRINTS" id="PR00455">
    <property type="entry name" value="HTHTETR"/>
</dbReference>
<keyword evidence="3" id="KW-0804">Transcription</keyword>
<evidence type="ECO:0000313" key="7">
    <source>
        <dbReference type="Proteomes" id="UP001067235"/>
    </source>
</evidence>
<accession>A0ABT4MNT7</accession>
<dbReference type="Pfam" id="PF00440">
    <property type="entry name" value="TetR_N"/>
    <property type="match status" value="1"/>
</dbReference>
<dbReference type="InterPro" id="IPR036271">
    <property type="entry name" value="Tet_transcr_reg_TetR-rel_C_sf"/>
</dbReference>
<evidence type="ECO:0000259" key="5">
    <source>
        <dbReference type="PROSITE" id="PS50977"/>
    </source>
</evidence>
<keyword evidence="7" id="KW-1185">Reference proteome</keyword>
<dbReference type="EMBL" id="JAPWIE010000001">
    <property type="protein sequence ID" value="MCZ4548499.1"/>
    <property type="molecule type" value="Genomic_DNA"/>
</dbReference>
<evidence type="ECO:0000256" key="3">
    <source>
        <dbReference type="ARBA" id="ARBA00023163"/>
    </source>
</evidence>
<gene>
    <name evidence="6" type="ORF">O4213_00795</name>
</gene>
<dbReference type="SUPFAM" id="SSF46689">
    <property type="entry name" value="Homeodomain-like"/>
    <property type="match status" value="1"/>
</dbReference>
<evidence type="ECO:0000256" key="4">
    <source>
        <dbReference type="PROSITE-ProRule" id="PRU00335"/>
    </source>
</evidence>
<organism evidence="6 7">
    <name type="scientific">Gordonia rubripertincta</name>
    <name type="common">Rhodococcus corallinus</name>
    <dbReference type="NCBI Taxonomy" id="36822"/>
    <lineage>
        <taxon>Bacteria</taxon>
        <taxon>Bacillati</taxon>
        <taxon>Actinomycetota</taxon>
        <taxon>Actinomycetes</taxon>
        <taxon>Mycobacteriales</taxon>
        <taxon>Gordoniaceae</taxon>
        <taxon>Gordonia</taxon>
    </lineage>
</organism>
<dbReference type="Gene3D" id="1.10.357.10">
    <property type="entry name" value="Tetracycline Repressor, domain 2"/>
    <property type="match status" value="1"/>
</dbReference>
<dbReference type="InterPro" id="IPR009057">
    <property type="entry name" value="Homeodomain-like_sf"/>
</dbReference>
<evidence type="ECO:0000313" key="6">
    <source>
        <dbReference type="EMBL" id="MCZ4548499.1"/>
    </source>
</evidence>
<feature type="DNA-binding region" description="H-T-H motif" evidence="4">
    <location>
        <begin position="36"/>
        <end position="55"/>
    </location>
</feature>
<dbReference type="PANTHER" id="PTHR30055:SF234">
    <property type="entry name" value="HTH-TYPE TRANSCRIPTIONAL REGULATOR BETI"/>
    <property type="match status" value="1"/>
</dbReference>
<comment type="caution">
    <text evidence="6">The sequence shown here is derived from an EMBL/GenBank/DDBJ whole genome shotgun (WGS) entry which is preliminary data.</text>
</comment>
<dbReference type="InterPro" id="IPR001647">
    <property type="entry name" value="HTH_TetR"/>
</dbReference>
<evidence type="ECO:0000256" key="2">
    <source>
        <dbReference type="ARBA" id="ARBA00023125"/>
    </source>
</evidence>
<keyword evidence="2 4" id="KW-0238">DNA-binding</keyword>
<dbReference type="InterPro" id="IPR050109">
    <property type="entry name" value="HTH-type_TetR-like_transc_reg"/>
</dbReference>
<dbReference type="PANTHER" id="PTHR30055">
    <property type="entry name" value="HTH-TYPE TRANSCRIPTIONAL REGULATOR RUTR"/>
    <property type="match status" value="1"/>
</dbReference>
<proteinExistence type="predicted"/>
<dbReference type="SUPFAM" id="SSF48498">
    <property type="entry name" value="Tetracyclin repressor-like, C-terminal domain"/>
    <property type="match status" value="1"/>
</dbReference>
<evidence type="ECO:0000256" key="1">
    <source>
        <dbReference type="ARBA" id="ARBA00023015"/>
    </source>
</evidence>
<protein>
    <submittedName>
        <fullName evidence="6">TetR/AcrR family transcriptional regulator</fullName>
    </submittedName>
</protein>
<keyword evidence="1" id="KW-0805">Transcription regulation</keyword>
<feature type="domain" description="HTH tetR-type" evidence="5">
    <location>
        <begin position="13"/>
        <end position="73"/>
    </location>
</feature>
<dbReference type="Proteomes" id="UP001067235">
    <property type="component" value="Unassembled WGS sequence"/>
</dbReference>
<reference evidence="6" key="1">
    <citation type="submission" date="2022-12" db="EMBL/GenBank/DDBJ databases">
        <authorList>
            <person name="Krivoruchko A.V."/>
            <person name="Elkin A."/>
        </authorList>
    </citation>
    <scope>NUCLEOTIDE SEQUENCE</scope>
    <source>
        <strain evidence="6">IEGM 1388</strain>
    </source>
</reference>
<dbReference type="PROSITE" id="PS50977">
    <property type="entry name" value="HTH_TETR_2"/>
    <property type="match status" value="1"/>
</dbReference>
<name>A0ABT4MNT7_GORRU</name>
<sequence>MTIDKEPENDPTAEIRTTILVAAESCFEQFGIGKTTMEDVARAATLSRATVYRYFSDRDSLIMASVARRARMNFGPARDHIAAWPTIGEQIVEGICHNVTRGFRDPMVHMLVSPAAMALANSLLVTSGKAVELTRELWEPILLAAQERGELRADLDLPLLCEWISELEMLYISQGDEAGDLDRFRTKLREFFVPALLPRGQAENPRAGQ</sequence>